<keyword evidence="2" id="KW-1133">Transmembrane helix</keyword>
<dbReference type="InterPro" id="IPR048407">
    <property type="entry name" value="Dumpy_DPY"/>
</dbReference>
<keyword evidence="1" id="KW-0245">EGF-like domain</keyword>
<evidence type="ECO:0000313" key="6">
    <source>
        <dbReference type="Proteomes" id="UP000617340"/>
    </source>
</evidence>
<dbReference type="PROSITE" id="PS50026">
    <property type="entry name" value="EGF_3"/>
    <property type="match status" value="2"/>
</dbReference>
<comment type="caution">
    <text evidence="1">Lacks conserved residue(s) required for the propagation of feature annotation.</text>
</comment>
<dbReference type="PROSITE" id="PS51034">
    <property type="entry name" value="ZP_2"/>
    <property type="match status" value="1"/>
</dbReference>
<dbReference type="Pfam" id="PF21164">
    <property type="entry name" value="Dumpy_DPY"/>
    <property type="match status" value="1"/>
</dbReference>
<accession>A0A834N0S2</accession>
<dbReference type="SMART" id="SM00286">
    <property type="entry name" value="PTI"/>
    <property type="match status" value="11"/>
</dbReference>
<proteinExistence type="predicted"/>
<evidence type="ECO:0000259" key="3">
    <source>
        <dbReference type="PROSITE" id="PS50026"/>
    </source>
</evidence>
<dbReference type="PANTHER" id="PTHR22963">
    <property type="entry name" value="ENDOGLIN-RELATED"/>
    <property type="match status" value="1"/>
</dbReference>
<protein>
    <submittedName>
        <fullName evidence="5">Uncharacterized protein</fullName>
    </submittedName>
</protein>
<comment type="caution">
    <text evidence="5">The sequence shown here is derived from an EMBL/GenBank/DDBJ whole genome shotgun (WGS) entry which is preliminary data.</text>
</comment>
<organism evidence="5 6">
    <name type="scientific">Vespula germanica</name>
    <name type="common">German yellow jacket</name>
    <name type="synonym">Paravespula germanica</name>
    <dbReference type="NCBI Taxonomy" id="30212"/>
    <lineage>
        <taxon>Eukaryota</taxon>
        <taxon>Metazoa</taxon>
        <taxon>Ecdysozoa</taxon>
        <taxon>Arthropoda</taxon>
        <taxon>Hexapoda</taxon>
        <taxon>Insecta</taxon>
        <taxon>Pterygota</taxon>
        <taxon>Neoptera</taxon>
        <taxon>Endopterygota</taxon>
        <taxon>Hymenoptera</taxon>
        <taxon>Apocrita</taxon>
        <taxon>Aculeata</taxon>
        <taxon>Vespoidea</taxon>
        <taxon>Vespidae</taxon>
        <taxon>Vespinae</taxon>
        <taxon>Vespula</taxon>
    </lineage>
</organism>
<feature type="transmembrane region" description="Helical" evidence="2">
    <location>
        <begin position="1887"/>
        <end position="1915"/>
    </location>
</feature>
<feature type="domain" description="ZP" evidence="4">
    <location>
        <begin position="1578"/>
        <end position="1821"/>
    </location>
</feature>
<evidence type="ECO:0000313" key="5">
    <source>
        <dbReference type="EMBL" id="KAF7389943.1"/>
    </source>
</evidence>
<dbReference type="InterPro" id="IPR003645">
    <property type="entry name" value="Fol_N"/>
</dbReference>
<dbReference type="SMART" id="SM00241">
    <property type="entry name" value="ZP"/>
    <property type="match status" value="1"/>
</dbReference>
<name>A0A834N0S2_VESGE</name>
<dbReference type="SMART" id="SM00274">
    <property type="entry name" value="FOLN"/>
    <property type="match status" value="6"/>
</dbReference>
<dbReference type="PANTHER" id="PTHR22963:SF38">
    <property type="entry name" value="LP13770P"/>
    <property type="match status" value="1"/>
</dbReference>
<evidence type="ECO:0000259" key="4">
    <source>
        <dbReference type="PROSITE" id="PS51034"/>
    </source>
</evidence>
<sequence>MGNPYIKCMITTHEVPNVECTQNSDCTNDKTCSNNKCIDPCTVQSCGFNSRCYVQMHRAICVCNEDFTGNPQQYCQKIGCRGDNECPLTQSCINDECIDTCQVMQCGINALCTADSYHKARCYCPDKFLGNPYELCKQPECISDNDCAPSLACKNSQCTDPCSCPSSAQCFVINHRPSCQCPPGYTGDPYTSCTLELEEPVPECQTDVDCPSKLACFNAICKDPCIETKPCISSAKCSVVDTLPMRTMICECPRNFMGDATVACIRVDKQIEAICVSDSECSSDMICLNQRCINPCAVNPCASNAECYVENHRRICQCPAGHTGDPFVICFDECPSNKACINRLCQNPCLSNRCGPNAECIVNRHHPTCHCQEGFAGNPQIQCFKPECNTDHDCPYDKACQNGNCFEPCLLSEITCGRGAECITVEHKAQCICPQGKQGHPYVACISTICHYNEDCADHEICDRLNRICRPVCDIETCAETAICVGRDHQPKCTCPTGTSGNPYVECNRIEVQPECLEDIECQSNLACINAQCQDPCGPTNMCTQDQECKVLNTIPLRTIICLCPPNTITNNNGNCIKIELNNVQCHLDHDCNDNEKCLSGRCVEACNTIQCGYNAQCKSTYHTATCVCASEFIGDAYIECTKVTFPPLPPNQPECYSNSDCAQDKQCINSLCLNPCIATKPCGKNSFCHVENHNSICKCPQSYIGDPRVNCIPPKIITECSSNSDCAGNTACFNGVCINPCNCGPNAKCIVANHYPSCVCPHGYSGNPQLGCFKLDCESDNECNDAATCYNGQCINPCILDNKCAINAECYGYNHRSACRCSAGYIGNPQIHCERVECNNNYDCPQNQACKSGRCIDPCVENSPCAQNALCYVQAHLASCRCPVNIPSGNPYSYCERHPPGAVDEPECRIDIDCGDKLVCIRNECIDPCPVLKPCLENARCDVLDTVPVRTMTCTCPEGWITHIDGICRPIQITNIGACVTNDECNDNEACVNRQCRDPCNCGTNAICFVRNHKPICSCKEGYQGNPEIACVSVECQQDYDCALDKSCKNKYCVDPCLLSDLCGLNAECYVRNHVADCRCRKGYYGNPLDKCRVIGCHSNGDCPSEHSFHYTGNPYILCKLEEQPECREDSDCPDRLACFNHKCEEPCPIMQPCTPPSECRVLPTSPIRTMICVCPSGYVSSGSGTCQPTTPIVKVECTKDNDCAQDRSCINGICRNPCTCGPNAICNVVDHKPVCSCILGYDGSADIACTEVTGCHTNDDCSGTHICVRHNCIPACSSTAISCGKGAECRAINHKAICECPPGLKGNPTVSCVLLGCRSNIDCPTNKACINNRCEDPCISNPCTDKTECNVYNHVVECSCPPGYIADSKSGCVKETCKADYECPPQTACFDGECINPCIKIAPCGVNAICKVLDTEPVRTMICDTINVCSPEKGQIRDEYGNCICPQRMAKDQHDICIPCHEDTGMIINNQGYCTCALEKGFLIDEYGRCICPTQDGYKLTANGYCKLIGIIECRIDDDCADNRYCEQTTRTCEDPCSKIVCSVNAFCNATRHQAHCFVKEKTPKTDFPTPDMGVSCLSDGVQVEIYLQDHEFDGVLYVKGRSKDEQCRRVVSIPAETIHKTDIIFKVAFGNCGLIHVNGQASFILVVQKHPKLVTYKAQAYHIKCIYQTGEQNVTLGFNVSMLTTAGTIANTGPPPTCIMKIVTHNGNEINSAEIGDNLMLQVEVQPSSIYGGFARNCVAKTMEDNLENEYIVTDENGCATDPTIFGEWQQDHETQSLMASFNAFKFPSSDNIRFQCNIRVCFGRCQPVNCRGYNAFGRRRRDVEAESNDTALSISDNYEGQLREEITIESNLIFTLERREERLTADPAEVPSAQRVEDICVSMVGFIIALVITALLALVAVAIAVSCWLMAYRRQPKTAGPLPHPPEFPNPLFTTESTILPNLVSLVFLNATPPMTIFFAYALKGLLDQCHSPV</sequence>
<dbReference type="SMART" id="SM00181">
    <property type="entry name" value="EGF"/>
    <property type="match status" value="21"/>
</dbReference>
<dbReference type="InterPro" id="IPR001507">
    <property type="entry name" value="ZP_dom"/>
</dbReference>
<dbReference type="InterPro" id="IPR000742">
    <property type="entry name" value="EGF"/>
</dbReference>
<dbReference type="PROSITE" id="PS01186">
    <property type="entry name" value="EGF_2"/>
    <property type="match status" value="3"/>
</dbReference>
<dbReference type="EMBL" id="JACSDZ010000012">
    <property type="protein sequence ID" value="KAF7389943.1"/>
    <property type="molecule type" value="Genomic_DNA"/>
</dbReference>
<reference evidence="5" key="1">
    <citation type="journal article" date="2020" name="G3 (Bethesda)">
        <title>High-Quality Assemblies for Three Invasive Social Wasps from the &lt;i&gt;Vespula&lt;/i&gt; Genus.</title>
        <authorList>
            <person name="Harrop T.W.R."/>
            <person name="Guhlin J."/>
            <person name="McLaughlin G.M."/>
            <person name="Permina E."/>
            <person name="Stockwell P."/>
            <person name="Gilligan J."/>
            <person name="Le Lec M.F."/>
            <person name="Gruber M.A.M."/>
            <person name="Quinn O."/>
            <person name="Lovegrove M."/>
            <person name="Duncan E.J."/>
            <person name="Remnant E.J."/>
            <person name="Van Eeckhoven J."/>
            <person name="Graham B."/>
            <person name="Knapp R.A."/>
            <person name="Langford K.W."/>
            <person name="Kronenberg Z."/>
            <person name="Press M.O."/>
            <person name="Eacker S.M."/>
            <person name="Wilson-Rankin E.E."/>
            <person name="Purcell J."/>
            <person name="Lester P.J."/>
            <person name="Dearden P.K."/>
        </authorList>
    </citation>
    <scope>NUCLEOTIDE SEQUENCE</scope>
    <source>
        <strain evidence="5">Linc-1</strain>
    </source>
</reference>
<keyword evidence="2" id="KW-0472">Membrane</keyword>
<gene>
    <name evidence="5" type="ORF">HZH68_011800</name>
</gene>
<feature type="domain" description="EGF-like" evidence="3">
    <location>
        <begin position="293"/>
        <end position="328"/>
    </location>
</feature>
<keyword evidence="6" id="KW-1185">Reference proteome</keyword>
<evidence type="ECO:0000256" key="1">
    <source>
        <dbReference type="PROSITE-ProRule" id="PRU00076"/>
    </source>
</evidence>
<evidence type="ECO:0000256" key="2">
    <source>
        <dbReference type="SAM" id="Phobius"/>
    </source>
</evidence>
<keyword evidence="2" id="KW-0812">Transmembrane</keyword>
<feature type="domain" description="EGF-like" evidence="3">
    <location>
        <begin position="346"/>
        <end position="380"/>
    </location>
</feature>
<dbReference type="Proteomes" id="UP000617340">
    <property type="component" value="Unassembled WGS sequence"/>
</dbReference>